<dbReference type="InterPro" id="IPR001036">
    <property type="entry name" value="Acrflvin-R"/>
</dbReference>
<dbReference type="EMBL" id="JBHTCM010000004">
    <property type="protein sequence ID" value="MFC7332272.1"/>
    <property type="molecule type" value="Genomic_DNA"/>
</dbReference>
<protein>
    <submittedName>
        <fullName evidence="3">Efflux RND transporter permease subunit</fullName>
    </submittedName>
</protein>
<dbReference type="Proteomes" id="UP001596456">
    <property type="component" value="Unassembled WGS sequence"/>
</dbReference>
<reference evidence="4" key="1">
    <citation type="journal article" date="2019" name="Int. J. Syst. Evol. Microbiol.">
        <title>The Global Catalogue of Microorganisms (GCM) 10K type strain sequencing project: providing services to taxonomists for standard genome sequencing and annotation.</title>
        <authorList>
            <consortium name="The Broad Institute Genomics Platform"/>
            <consortium name="The Broad Institute Genome Sequencing Center for Infectious Disease"/>
            <person name="Wu L."/>
            <person name="Ma J."/>
        </authorList>
    </citation>
    <scope>NUCLEOTIDE SEQUENCE [LARGE SCALE GENOMIC DNA]</scope>
    <source>
        <strain evidence="4">CGMCC 1.16275</strain>
    </source>
</reference>
<evidence type="ECO:0000313" key="3">
    <source>
        <dbReference type="EMBL" id="MFC7332272.1"/>
    </source>
</evidence>
<feature type="transmembrane region" description="Helical" evidence="2">
    <location>
        <begin position="428"/>
        <end position="447"/>
    </location>
</feature>
<dbReference type="Gene3D" id="3.30.70.1320">
    <property type="entry name" value="Multidrug efflux transporter AcrB pore domain like"/>
    <property type="match status" value="1"/>
</dbReference>
<keyword evidence="2" id="KW-0812">Transmembrane</keyword>
<dbReference type="Gene3D" id="3.30.70.1430">
    <property type="entry name" value="Multidrug efflux transporter AcrB pore domain"/>
    <property type="match status" value="2"/>
</dbReference>
<feature type="transmembrane region" description="Helical" evidence="2">
    <location>
        <begin position="332"/>
        <end position="351"/>
    </location>
</feature>
<sequence>MSALIGWAIGRSRMVIALFVLLLVGGVGAYATMPKEAAPDINIPIIYVSVTYEGISPEDAERLLVRPIEQEVRTIEGVKEMTASAYQGGANVVLEFEAGFDADRALDDVRQKVDLARPELPDGVDEPRVSEVNFSLFPVIVVTLSGDVPERTLLRLARDLEDRIEGLSEVLSVDVSGDREELVEVVIDPMLLESYGLNPNDIITLFGRSNRLVAAGNLDTGAGRFAVKVPGLFETVDDVLDMPIKVSGDSAVRFRDVAEVRRTFRDPTSFARVNGERAIALEVVKRTGENVIDTIEKVRTVVAEAQRTWPVAVAVSFSQDQSNEIRMMLSDLTNNLISAILLVMIVCIAALGVQAGLLVGVAIPGSFLTGLLVLMVMGLSINNIVLFSLIMVVGMLVDGAIITNEYADRKMTEGLSPRESYSLAAQRMAWPIITSTATTLAAFAPLLFWPGMVGEFMKFLPITLIATLSASILMALIFIPTLGSVFGHAGQTDPALMKALAASETGDLRTLRGFTGFYVRLLDRALDHPGKVVGAGFAGLVAVWVYYATHGNGVEFFPESEPQVATVMVHARGNMSVYEKDQLVREVEERVLEFSAEFKSVYTRTIGQSTGGGGGIMGDQAEDVIGRVDIQFLDWDERRPADRILADIQARTADLPGIIVETRKQEDGPPVGKPIQVELSSIYSERLPAAVEHLRRGLEEVGGFVGIEDSRPLPGIDWQIAVDRGQAAKFGLDVSAVGDAVRLVTNGLILETYRPDDSEDEIDIVARYPVDYRSLDQLDLIRLPTAQGLVPISNFVTREPHPTVGVINRTDSKRVMEVKADVPPGVLASDKLLELQAWLEANPPDPTVTLTFKGEDEEQRESGAFLTQAFAVALFLIAVILIAQFNSFYSTALILSAVIMSTVGVLIGLLLTGQPFGIVMTGIGVISLAGIVVNNNIVLIDTYDRLHRTTPSAREALLRTGAQRLRPVFLTTVTTVLGLMPMVFQVNLDFVSREISVGAPSTQWWGGFSTAIAFGLSFATVLTLVVTPCALMLRENMIAALRRLWPFGRRQRPGDGDRPGDRRPPLAKAAE</sequence>
<dbReference type="PANTHER" id="PTHR32063:SF0">
    <property type="entry name" value="SWARMING MOTILITY PROTEIN SWRC"/>
    <property type="match status" value="1"/>
</dbReference>
<evidence type="ECO:0000313" key="4">
    <source>
        <dbReference type="Proteomes" id="UP001596456"/>
    </source>
</evidence>
<name>A0ABW2KQI9_9PROT</name>
<dbReference type="SUPFAM" id="SSF82866">
    <property type="entry name" value="Multidrug efflux transporter AcrB transmembrane domain"/>
    <property type="match status" value="2"/>
</dbReference>
<dbReference type="PANTHER" id="PTHR32063">
    <property type="match status" value="1"/>
</dbReference>
<feature type="transmembrane region" description="Helical" evidence="2">
    <location>
        <begin position="1008"/>
        <end position="1033"/>
    </location>
</feature>
<dbReference type="SUPFAM" id="SSF82693">
    <property type="entry name" value="Multidrug efflux transporter AcrB pore domain, PN1, PN2, PC1 and PC2 subdomains"/>
    <property type="match status" value="2"/>
</dbReference>
<dbReference type="Gene3D" id="1.20.1640.10">
    <property type="entry name" value="Multidrug efflux transporter AcrB transmembrane domain"/>
    <property type="match status" value="2"/>
</dbReference>
<keyword evidence="2" id="KW-1133">Transmembrane helix</keyword>
<dbReference type="SUPFAM" id="SSF82714">
    <property type="entry name" value="Multidrug efflux transporter AcrB TolC docking domain, DN and DC subdomains"/>
    <property type="match status" value="2"/>
</dbReference>
<feature type="transmembrane region" description="Helical" evidence="2">
    <location>
        <begin position="459"/>
        <end position="479"/>
    </location>
</feature>
<evidence type="ECO:0000256" key="2">
    <source>
        <dbReference type="SAM" id="Phobius"/>
    </source>
</evidence>
<keyword evidence="2" id="KW-0472">Membrane</keyword>
<gene>
    <name evidence="3" type="ORF">ACFQPS_03795</name>
</gene>
<feature type="transmembrane region" description="Helical" evidence="2">
    <location>
        <begin position="865"/>
        <end position="885"/>
    </location>
</feature>
<evidence type="ECO:0000256" key="1">
    <source>
        <dbReference type="SAM" id="MobiDB-lite"/>
    </source>
</evidence>
<organism evidence="3 4">
    <name type="scientific">Rhodocista pekingensis</name>
    <dbReference type="NCBI Taxonomy" id="201185"/>
    <lineage>
        <taxon>Bacteria</taxon>
        <taxon>Pseudomonadati</taxon>
        <taxon>Pseudomonadota</taxon>
        <taxon>Alphaproteobacteria</taxon>
        <taxon>Rhodospirillales</taxon>
        <taxon>Azospirillaceae</taxon>
        <taxon>Rhodocista</taxon>
    </lineage>
</organism>
<feature type="compositionally biased region" description="Basic and acidic residues" evidence="1">
    <location>
        <begin position="1052"/>
        <end position="1071"/>
    </location>
</feature>
<dbReference type="PRINTS" id="PR00702">
    <property type="entry name" value="ACRIFLAVINRP"/>
</dbReference>
<accession>A0ABW2KQI9</accession>
<feature type="transmembrane region" description="Helical" evidence="2">
    <location>
        <begin position="917"/>
        <end position="939"/>
    </location>
</feature>
<feature type="transmembrane region" description="Helical" evidence="2">
    <location>
        <begin position="530"/>
        <end position="547"/>
    </location>
</feature>
<dbReference type="RefSeq" id="WP_377356555.1">
    <property type="nucleotide sequence ID" value="NZ_JBHTCM010000004.1"/>
</dbReference>
<feature type="transmembrane region" description="Helical" evidence="2">
    <location>
        <begin position="892"/>
        <end position="911"/>
    </location>
</feature>
<dbReference type="Gene3D" id="3.30.70.1440">
    <property type="entry name" value="Multidrug efflux transporter AcrB pore domain"/>
    <property type="match status" value="1"/>
</dbReference>
<dbReference type="InterPro" id="IPR027463">
    <property type="entry name" value="AcrB_DN_DC_subdom"/>
</dbReference>
<dbReference type="Pfam" id="PF00873">
    <property type="entry name" value="ACR_tran"/>
    <property type="match status" value="1"/>
</dbReference>
<keyword evidence="4" id="KW-1185">Reference proteome</keyword>
<feature type="region of interest" description="Disordered" evidence="1">
    <location>
        <begin position="1050"/>
        <end position="1071"/>
    </location>
</feature>
<proteinExistence type="predicted"/>
<dbReference type="Gene3D" id="3.30.2090.10">
    <property type="entry name" value="Multidrug efflux transporter AcrB TolC docking domain, DN and DC subdomains"/>
    <property type="match status" value="2"/>
</dbReference>
<comment type="caution">
    <text evidence="3">The sequence shown here is derived from an EMBL/GenBank/DDBJ whole genome shotgun (WGS) entry which is preliminary data.</text>
</comment>
<feature type="transmembrane region" description="Helical" evidence="2">
    <location>
        <begin position="968"/>
        <end position="988"/>
    </location>
</feature>